<dbReference type="Gene3D" id="2.60.40.2230">
    <property type="entry name" value="Uncharacterised protein YcnI-like PF07987, DUF1775"/>
    <property type="match status" value="1"/>
</dbReference>
<evidence type="ECO:0000313" key="5">
    <source>
        <dbReference type="EMBL" id="MCC3273634.1"/>
    </source>
</evidence>
<evidence type="ECO:0000313" key="7">
    <source>
        <dbReference type="Proteomes" id="UP000829758"/>
    </source>
</evidence>
<evidence type="ECO:0000259" key="4">
    <source>
        <dbReference type="Pfam" id="PF07987"/>
    </source>
</evidence>
<dbReference type="AlphaFoldDB" id="A0A9X1MB75"/>
<keyword evidence="3" id="KW-0732">Signal</keyword>
<keyword evidence="7" id="KW-1185">Reference proteome</keyword>
<dbReference type="RefSeq" id="WP_227929360.1">
    <property type="nucleotide sequence ID" value="NZ_CP094984.1"/>
</dbReference>
<feature type="transmembrane region" description="Helical" evidence="2">
    <location>
        <begin position="212"/>
        <end position="233"/>
    </location>
</feature>
<keyword evidence="2" id="KW-0472">Membrane</keyword>
<feature type="compositionally biased region" description="Basic and acidic residues" evidence="1">
    <location>
        <begin position="180"/>
        <end position="190"/>
    </location>
</feature>
<accession>A0A9X1MB75</accession>
<dbReference type="InterPro" id="IPR012533">
    <property type="entry name" value="YcnI-copper_dom"/>
</dbReference>
<reference evidence="5" key="1">
    <citation type="submission" date="2021-10" db="EMBL/GenBank/DDBJ databases">
        <title>Novel species in genus Arthrobacter.</title>
        <authorList>
            <person name="Liu Y."/>
        </authorList>
    </citation>
    <scope>NUCLEOTIDE SEQUENCE</scope>
    <source>
        <strain evidence="5">Zg-Y462</strain>
        <strain evidence="7">zg-Y462</strain>
    </source>
</reference>
<organism evidence="5 8">
    <name type="scientific">Arthrobacter zhangbolii</name>
    <dbReference type="NCBI Taxonomy" id="2886936"/>
    <lineage>
        <taxon>Bacteria</taxon>
        <taxon>Bacillati</taxon>
        <taxon>Actinomycetota</taxon>
        <taxon>Actinomycetes</taxon>
        <taxon>Micrococcales</taxon>
        <taxon>Micrococcaceae</taxon>
        <taxon>Arthrobacter</taxon>
    </lineage>
</organism>
<keyword evidence="2" id="KW-1133">Transmembrane helix</keyword>
<evidence type="ECO:0000256" key="1">
    <source>
        <dbReference type="SAM" id="MobiDB-lite"/>
    </source>
</evidence>
<feature type="domain" description="YncI copper-binding" evidence="4">
    <location>
        <begin position="28"/>
        <end position="174"/>
    </location>
</feature>
<evidence type="ECO:0000256" key="3">
    <source>
        <dbReference type="SAM" id="SignalP"/>
    </source>
</evidence>
<keyword evidence="2" id="KW-0812">Transmembrane</keyword>
<proteinExistence type="predicted"/>
<dbReference type="CDD" id="cd08545">
    <property type="entry name" value="YcnI_like"/>
    <property type="match status" value="1"/>
</dbReference>
<dbReference type="Proteomes" id="UP000829758">
    <property type="component" value="Chromosome"/>
</dbReference>
<dbReference type="InterPro" id="IPR038507">
    <property type="entry name" value="YcnI-like_sf"/>
</dbReference>
<sequence length="241" mass="24632">MRTRTSALLAAGGTAALMTLGLGSAAAHVHVTPDTTGAGDTALLTFDLSHGCEGSPTTALTFTLPDELTDATPTAHAGWDVKKVTEELSEPRTLPNGSQISTRTSAVVYTAQDPLADGVRDTFTLSVTLPEDEGATLAFPVLQTCTEGETDWAQVPAEGQSAHDLDSPAPVVTITEADDDHNGGHGDDHGTPAGSDREDAEERDDDTEAAAIAGYTGLGAGLLGLAAGVTALIRTRGRSKA</sequence>
<protein>
    <submittedName>
        <fullName evidence="5">YcnI family protein</fullName>
    </submittedName>
</protein>
<evidence type="ECO:0000313" key="8">
    <source>
        <dbReference type="Proteomes" id="UP001155145"/>
    </source>
</evidence>
<dbReference type="Pfam" id="PF07987">
    <property type="entry name" value="DUF1775"/>
    <property type="match status" value="1"/>
</dbReference>
<gene>
    <name evidence="5" type="ORF">LJ755_12950</name>
    <name evidence="6" type="ORF">MUK71_01935</name>
</gene>
<dbReference type="Proteomes" id="UP001155145">
    <property type="component" value="Unassembled WGS sequence"/>
</dbReference>
<dbReference type="EMBL" id="JAJFZT010000008">
    <property type="protein sequence ID" value="MCC3273634.1"/>
    <property type="molecule type" value="Genomic_DNA"/>
</dbReference>
<feature type="chain" id="PRO_5040842868" evidence="3">
    <location>
        <begin position="27"/>
        <end position="241"/>
    </location>
</feature>
<dbReference type="EMBL" id="CP094984">
    <property type="protein sequence ID" value="UON92439.1"/>
    <property type="molecule type" value="Genomic_DNA"/>
</dbReference>
<feature type="signal peptide" evidence="3">
    <location>
        <begin position="1"/>
        <end position="26"/>
    </location>
</feature>
<evidence type="ECO:0000313" key="6">
    <source>
        <dbReference type="EMBL" id="UON92439.1"/>
    </source>
</evidence>
<name>A0A9X1MB75_9MICC</name>
<feature type="region of interest" description="Disordered" evidence="1">
    <location>
        <begin position="174"/>
        <end position="206"/>
    </location>
</feature>
<evidence type="ECO:0000256" key="2">
    <source>
        <dbReference type="SAM" id="Phobius"/>
    </source>
</evidence>